<organism evidence="6 7">
    <name type="scientific">Roseinatronobacter domitianus</name>
    <dbReference type="NCBI Taxonomy" id="2940293"/>
    <lineage>
        <taxon>Bacteria</taxon>
        <taxon>Pseudomonadati</taxon>
        <taxon>Pseudomonadota</taxon>
        <taxon>Alphaproteobacteria</taxon>
        <taxon>Rhodobacterales</taxon>
        <taxon>Paracoccaceae</taxon>
        <taxon>Roseinatronobacter</taxon>
    </lineage>
</organism>
<dbReference type="Gene3D" id="1.10.10.10">
    <property type="entry name" value="Winged helix-like DNA-binding domain superfamily/Winged helix DNA-binding domain"/>
    <property type="match status" value="1"/>
</dbReference>
<feature type="domain" description="HTH lysR-type" evidence="5">
    <location>
        <begin position="1"/>
        <end position="59"/>
    </location>
</feature>
<dbReference type="RefSeq" id="WP_249060315.1">
    <property type="nucleotide sequence ID" value="NZ_JALZWP010000018.1"/>
</dbReference>
<dbReference type="PANTHER" id="PTHR30419:SF8">
    <property type="entry name" value="NITROGEN ASSIMILATION TRANSCRIPTIONAL ACTIVATOR-RELATED"/>
    <property type="match status" value="1"/>
</dbReference>
<dbReference type="Proteomes" id="UP001202550">
    <property type="component" value="Unassembled WGS sequence"/>
</dbReference>
<evidence type="ECO:0000256" key="1">
    <source>
        <dbReference type="ARBA" id="ARBA00009437"/>
    </source>
</evidence>
<comment type="similarity">
    <text evidence="1">Belongs to the LysR transcriptional regulatory family.</text>
</comment>
<name>A0ABT0M4Y4_9RHOB</name>
<dbReference type="EMBL" id="JALZWP010000018">
    <property type="protein sequence ID" value="MCL1629922.1"/>
    <property type="molecule type" value="Genomic_DNA"/>
</dbReference>
<dbReference type="InterPro" id="IPR005119">
    <property type="entry name" value="LysR_subst-bd"/>
</dbReference>
<dbReference type="PANTHER" id="PTHR30419">
    <property type="entry name" value="HTH-TYPE TRANSCRIPTIONAL REGULATOR YBHD"/>
    <property type="match status" value="1"/>
</dbReference>
<proteinExistence type="inferred from homology"/>
<gene>
    <name evidence="6" type="ORF">M3N55_14400</name>
</gene>
<accession>A0ABT0M4Y4</accession>
<dbReference type="Pfam" id="PF03466">
    <property type="entry name" value="LysR_substrate"/>
    <property type="match status" value="1"/>
</dbReference>
<dbReference type="PROSITE" id="PS50931">
    <property type="entry name" value="HTH_LYSR"/>
    <property type="match status" value="1"/>
</dbReference>
<keyword evidence="7" id="KW-1185">Reference proteome</keyword>
<evidence type="ECO:0000259" key="5">
    <source>
        <dbReference type="PROSITE" id="PS50931"/>
    </source>
</evidence>
<dbReference type="InterPro" id="IPR036390">
    <property type="entry name" value="WH_DNA-bd_sf"/>
</dbReference>
<evidence type="ECO:0000313" key="7">
    <source>
        <dbReference type="Proteomes" id="UP001202550"/>
    </source>
</evidence>
<protein>
    <submittedName>
        <fullName evidence="6">LysR family transcriptional regulator</fullName>
    </submittedName>
</protein>
<dbReference type="InterPro" id="IPR036388">
    <property type="entry name" value="WH-like_DNA-bd_sf"/>
</dbReference>
<keyword evidence="2" id="KW-0805">Transcription regulation</keyword>
<dbReference type="SUPFAM" id="SSF46785">
    <property type="entry name" value="Winged helix' DNA-binding domain"/>
    <property type="match status" value="1"/>
</dbReference>
<evidence type="ECO:0000313" key="6">
    <source>
        <dbReference type="EMBL" id="MCL1629922.1"/>
    </source>
</evidence>
<sequence length="303" mass="32497">MILSRAWTYFEAVARHGSLKSASEELNVASSAIGAQISQLEHDLGAPLFDRLPRGMRLSSAGETFLHHGRRAILEIERGRAFVERLHGTDSGLTTLATVEGLAQGLVADALAGLWKSKPNIRVSVTSVASARVPEMIDNGQAELGLSYLGSRHAYVNVLANVKLEIGVLLPQNHELASKGQISLEELAETGTPLLLSDQSVNVREMLEAAVGRSSLERHTRLVSNSTASLTRLAELGAGAAIRTRLEPILGRPDKGGLSFATLVELKGTVQELALIKNKDVSLSPAGQTVVEHLQRSLRELDT</sequence>
<keyword evidence="3" id="KW-0238">DNA-binding</keyword>
<comment type="caution">
    <text evidence="6">The sequence shown here is derived from an EMBL/GenBank/DDBJ whole genome shotgun (WGS) entry which is preliminary data.</text>
</comment>
<dbReference type="Gene3D" id="3.40.190.290">
    <property type="match status" value="1"/>
</dbReference>
<reference evidence="6 7" key="1">
    <citation type="submission" date="2022-05" db="EMBL/GenBank/DDBJ databases">
        <title>Seasonal and diel survey of microbial diversity of the Tyrrhenian coast.</title>
        <authorList>
            <person name="Gattoni G."/>
            <person name="Corral P."/>
        </authorList>
    </citation>
    <scope>NUCLEOTIDE SEQUENCE [LARGE SCALE GENOMIC DNA]</scope>
    <source>
        <strain evidence="6 7">V10</strain>
    </source>
</reference>
<dbReference type="InterPro" id="IPR000847">
    <property type="entry name" value="LysR_HTH_N"/>
</dbReference>
<keyword evidence="4" id="KW-0804">Transcription</keyword>
<evidence type="ECO:0000256" key="4">
    <source>
        <dbReference type="ARBA" id="ARBA00023163"/>
    </source>
</evidence>
<dbReference type="Pfam" id="PF00126">
    <property type="entry name" value="HTH_1"/>
    <property type="match status" value="1"/>
</dbReference>
<evidence type="ECO:0000256" key="2">
    <source>
        <dbReference type="ARBA" id="ARBA00023015"/>
    </source>
</evidence>
<evidence type="ECO:0000256" key="3">
    <source>
        <dbReference type="ARBA" id="ARBA00023125"/>
    </source>
</evidence>
<dbReference type="InterPro" id="IPR050950">
    <property type="entry name" value="HTH-type_LysR_regulators"/>
</dbReference>
<dbReference type="SUPFAM" id="SSF53850">
    <property type="entry name" value="Periplasmic binding protein-like II"/>
    <property type="match status" value="1"/>
</dbReference>